<dbReference type="EMBL" id="ALBS01000328">
    <property type="protein sequence ID" value="EJT45331.1"/>
    <property type="molecule type" value="Genomic_DNA"/>
</dbReference>
<sequence>MTRSASRRHLSPSKTPAKKPNKRNFEDSSEGEEEVEIDELEDDEKPPVNKKKNTTRKRAATSKKTGGSADANGEWTAAKRALLVEKLIDAGYKSLDLSEVATERQLINQLGKGRVGNIRDRCIRLMKEEE</sequence>
<evidence type="ECO:0000313" key="3">
    <source>
        <dbReference type="Proteomes" id="UP000002748"/>
    </source>
</evidence>
<gene>
    <name evidence="2" type="ORF">A1Q1_06228</name>
</gene>
<dbReference type="GeneID" id="25989740"/>
<organism evidence="2 3">
    <name type="scientific">Trichosporon asahii var. asahii (strain ATCC 90039 / CBS 2479 / JCM 2466 / KCTC 7840 / NBRC 103889/ NCYC 2677 / UAMH 7654)</name>
    <name type="common">Yeast</name>
    <dbReference type="NCBI Taxonomy" id="1186058"/>
    <lineage>
        <taxon>Eukaryota</taxon>
        <taxon>Fungi</taxon>
        <taxon>Dikarya</taxon>
        <taxon>Basidiomycota</taxon>
        <taxon>Agaricomycotina</taxon>
        <taxon>Tremellomycetes</taxon>
        <taxon>Trichosporonales</taxon>
        <taxon>Trichosporonaceae</taxon>
        <taxon>Trichosporon</taxon>
    </lineage>
</organism>
<dbReference type="OrthoDB" id="2595354at2759"/>
<evidence type="ECO:0000256" key="1">
    <source>
        <dbReference type="SAM" id="MobiDB-lite"/>
    </source>
</evidence>
<name>J5SF04_TRIAS</name>
<dbReference type="Proteomes" id="UP000002748">
    <property type="component" value="Unassembled WGS sequence"/>
</dbReference>
<feature type="compositionally biased region" description="Basic residues" evidence="1">
    <location>
        <begin position="1"/>
        <end position="22"/>
    </location>
</feature>
<feature type="compositionally biased region" description="Basic residues" evidence="1">
    <location>
        <begin position="48"/>
        <end position="61"/>
    </location>
</feature>
<dbReference type="HOGENOM" id="CLU_1939600_0_0_1"/>
<protein>
    <submittedName>
        <fullName evidence="2">Uncharacterized protein</fullName>
    </submittedName>
</protein>
<dbReference type="RefSeq" id="XP_014176912.1">
    <property type="nucleotide sequence ID" value="XM_014321437.1"/>
</dbReference>
<dbReference type="VEuPathDB" id="FungiDB:A1Q1_06228"/>
<evidence type="ECO:0000313" key="2">
    <source>
        <dbReference type="EMBL" id="EJT45331.1"/>
    </source>
</evidence>
<feature type="region of interest" description="Disordered" evidence="1">
    <location>
        <begin position="1"/>
        <end position="72"/>
    </location>
</feature>
<dbReference type="AlphaFoldDB" id="J5SF04"/>
<accession>J5SF04</accession>
<comment type="caution">
    <text evidence="2">The sequence shown here is derived from an EMBL/GenBank/DDBJ whole genome shotgun (WGS) entry which is preliminary data.</text>
</comment>
<feature type="compositionally biased region" description="Acidic residues" evidence="1">
    <location>
        <begin position="27"/>
        <end position="44"/>
    </location>
</feature>
<dbReference type="KEGG" id="tasa:A1Q1_06228"/>
<proteinExistence type="predicted"/>
<reference evidence="2 3" key="1">
    <citation type="journal article" date="2012" name="Eukaryot. Cell">
        <title>Draft genome sequence of CBS 2479, the standard type strain of Trichosporon asahii.</title>
        <authorList>
            <person name="Yang R.Y."/>
            <person name="Li H.T."/>
            <person name="Zhu H."/>
            <person name="Zhou G.P."/>
            <person name="Wang M."/>
            <person name="Wang L."/>
        </authorList>
    </citation>
    <scope>NUCLEOTIDE SEQUENCE [LARGE SCALE GENOMIC DNA]</scope>
    <source>
        <strain evidence="3">ATCC 90039 / CBS 2479 / JCM 2466 / KCTC 7840 / NCYC 2677 / UAMH 7654</strain>
    </source>
</reference>